<feature type="transmembrane region" description="Helical" evidence="6">
    <location>
        <begin position="49"/>
        <end position="68"/>
    </location>
</feature>
<comment type="similarity">
    <text evidence="6">Belongs to the inorganic phosphate transporter (PiT) (TC 2.A.20) family.</text>
</comment>
<dbReference type="GO" id="GO:0005315">
    <property type="term" value="F:phosphate transmembrane transporter activity"/>
    <property type="evidence" value="ECO:0007669"/>
    <property type="project" value="InterPro"/>
</dbReference>
<keyword evidence="6" id="KW-0592">Phosphate transport</keyword>
<feature type="transmembrane region" description="Helical" evidence="6">
    <location>
        <begin position="398"/>
        <end position="419"/>
    </location>
</feature>
<name>A0AAU0MWI8_9GAMM</name>
<protein>
    <recommendedName>
        <fullName evidence="6">Phosphate transporter</fullName>
    </recommendedName>
</protein>
<dbReference type="Proteomes" id="UP001302477">
    <property type="component" value="Chromosome"/>
</dbReference>
<keyword evidence="8" id="KW-1185">Reference proteome</keyword>
<dbReference type="GO" id="GO:0016020">
    <property type="term" value="C:membrane"/>
    <property type="evidence" value="ECO:0007669"/>
    <property type="project" value="UniProtKB-SubCell"/>
</dbReference>
<dbReference type="KEGG" id="mpaf:R5R33_12060"/>
<dbReference type="EMBL" id="CP137555">
    <property type="protein sequence ID" value="WOX04472.1"/>
    <property type="molecule type" value="Genomic_DNA"/>
</dbReference>
<reference evidence="7 8" key="1">
    <citation type="submission" date="2023-10" db="EMBL/GenBank/DDBJ databases">
        <title>Description of Microbulbifer bruguierae sp. nov., isolated from the sediments of mangrove plant Bruguiera sexangula and comparative genomic analyses of the genus Microbulbifer.</title>
        <authorList>
            <person name="Long M."/>
        </authorList>
    </citation>
    <scope>NUCLEOTIDE SEQUENCE [LARGE SCALE GENOMIC DNA]</scope>
    <source>
        <strain evidence="7 8">SPO729</strain>
    </source>
</reference>
<feature type="transmembrane region" description="Helical" evidence="6">
    <location>
        <begin position="88"/>
        <end position="112"/>
    </location>
</feature>
<evidence type="ECO:0000313" key="8">
    <source>
        <dbReference type="Proteomes" id="UP001302477"/>
    </source>
</evidence>
<feature type="transmembrane region" description="Helical" evidence="6">
    <location>
        <begin position="222"/>
        <end position="240"/>
    </location>
</feature>
<sequence>MDIIAQYGHIFLILACVFGFFMAWGVGANDVANAMGTSVGSRALTIKQAIIIAMIFEFAGAYLAGGEVTATIRKGIISPDLFTDKPELLIYGMLSALLAAGTWLMIASILGWPVSTTHSIVGAIVGFSAVGISVDAVSWGKVGSIVASWVVSPLLAGTFSFLLFRSVQRLILNTEDPFTNAKRYIPIYMFAVGWMIAMVTLTKGLKHVLADANIKLSFWQDALIAGVAGLIVMGVGMAMIKRIKRDPERERGNRFANVERVFAILMIFTACAMAFAHGSNDVANAVGPLAAIVNTVQQGAVTAKAVMPSWILLLGGIGIVVGLATYGFKVMATIGQKITELTPSRGFAAELGAASTVVLASGTGLPISTTHTLVGAVLGVGLARGIGALNLRMITTIVASWIVTLPAGAGLAILFFFFFKGVFGWQ</sequence>
<evidence type="ECO:0000256" key="4">
    <source>
        <dbReference type="ARBA" id="ARBA00022989"/>
    </source>
</evidence>
<evidence type="ECO:0000256" key="3">
    <source>
        <dbReference type="ARBA" id="ARBA00022692"/>
    </source>
</evidence>
<feature type="transmembrane region" description="Helical" evidence="6">
    <location>
        <begin position="145"/>
        <end position="164"/>
    </location>
</feature>
<gene>
    <name evidence="7" type="ORF">R5R33_12060</name>
</gene>
<feature type="transmembrane region" description="Helical" evidence="6">
    <location>
        <begin position="307"/>
        <end position="326"/>
    </location>
</feature>
<dbReference type="GO" id="GO:0035435">
    <property type="term" value="P:phosphate ion transmembrane transport"/>
    <property type="evidence" value="ECO:0007669"/>
    <property type="project" value="TreeGrafter"/>
</dbReference>
<feature type="transmembrane region" description="Helical" evidence="6">
    <location>
        <begin position="6"/>
        <end position="28"/>
    </location>
</feature>
<keyword evidence="3 6" id="KW-0812">Transmembrane</keyword>
<dbReference type="AlphaFoldDB" id="A0AAU0MWI8"/>
<feature type="transmembrane region" description="Helical" evidence="6">
    <location>
        <begin position="261"/>
        <end position="279"/>
    </location>
</feature>
<accession>A0AAU0MWI8</accession>
<evidence type="ECO:0000256" key="6">
    <source>
        <dbReference type="RuleBase" id="RU363058"/>
    </source>
</evidence>
<dbReference type="RefSeq" id="WP_318952950.1">
    <property type="nucleotide sequence ID" value="NZ_CP137555.1"/>
</dbReference>
<dbReference type="InterPro" id="IPR001204">
    <property type="entry name" value="Phos_transporter"/>
</dbReference>
<feature type="transmembrane region" description="Helical" evidence="6">
    <location>
        <begin position="119"/>
        <end position="139"/>
    </location>
</feature>
<comment type="subcellular location">
    <subcellularLocation>
        <location evidence="1 6">Membrane</location>
        <topology evidence="1 6">Multi-pass membrane protein</topology>
    </subcellularLocation>
</comment>
<proteinExistence type="inferred from homology"/>
<feature type="transmembrane region" description="Helical" evidence="6">
    <location>
        <begin position="185"/>
        <end position="202"/>
    </location>
</feature>
<evidence type="ECO:0000256" key="2">
    <source>
        <dbReference type="ARBA" id="ARBA00022448"/>
    </source>
</evidence>
<keyword evidence="4 6" id="KW-1133">Transmembrane helix</keyword>
<evidence type="ECO:0000313" key="7">
    <source>
        <dbReference type="EMBL" id="WOX04472.1"/>
    </source>
</evidence>
<keyword evidence="2 6" id="KW-0813">Transport</keyword>
<dbReference type="PANTHER" id="PTHR11101">
    <property type="entry name" value="PHOSPHATE TRANSPORTER"/>
    <property type="match status" value="1"/>
</dbReference>
<dbReference type="PANTHER" id="PTHR11101:SF80">
    <property type="entry name" value="PHOSPHATE TRANSPORTER"/>
    <property type="match status" value="1"/>
</dbReference>
<keyword evidence="5 6" id="KW-0472">Membrane</keyword>
<dbReference type="Pfam" id="PF01384">
    <property type="entry name" value="PHO4"/>
    <property type="match status" value="1"/>
</dbReference>
<evidence type="ECO:0000256" key="1">
    <source>
        <dbReference type="ARBA" id="ARBA00004141"/>
    </source>
</evidence>
<organism evidence="7 8">
    <name type="scientific">Microbulbifer pacificus</name>
    <dbReference type="NCBI Taxonomy" id="407164"/>
    <lineage>
        <taxon>Bacteria</taxon>
        <taxon>Pseudomonadati</taxon>
        <taxon>Pseudomonadota</taxon>
        <taxon>Gammaproteobacteria</taxon>
        <taxon>Cellvibrionales</taxon>
        <taxon>Microbulbiferaceae</taxon>
        <taxon>Microbulbifer</taxon>
    </lineage>
</organism>
<evidence type="ECO:0000256" key="5">
    <source>
        <dbReference type="ARBA" id="ARBA00023136"/>
    </source>
</evidence>